<feature type="compositionally biased region" description="Pro residues" evidence="1">
    <location>
        <begin position="201"/>
        <end position="211"/>
    </location>
</feature>
<feature type="region of interest" description="Disordered" evidence="1">
    <location>
        <begin position="191"/>
        <end position="250"/>
    </location>
</feature>
<evidence type="ECO:0000256" key="1">
    <source>
        <dbReference type="SAM" id="MobiDB-lite"/>
    </source>
</evidence>
<evidence type="ECO:0000313" key="2">
    <source>
        <dbReference type="EMBL" id="KAJ8440066.1"/>
    </source>
</evidence>
<feature type="compositionally biased region" description="Polar residues" evidence="1">
    <location>
        <begin position="555"/>
        <end position="569"/>
    </location>
</feature>
<gene>
    <name evidence="2" type="ORF">Cgig2_025545</name>
</gene>
<sequence>MLKRPPPMTSAPKTQNARKYCEFHEQNGRTTAECRGAHGSYEGTVSLHGPNHEMKSVHRNSSNCYRLNFGGPDRSLPLNKEVASQSPPWKFHGHHHMGLPKEASISRETHHPPRAPNFGFRGQEVNPTGVICLPVRFGDKGRAKNVEVDVLDKLYFFGVPAFRLSPLTLIYIVDLSSWKSKANVIKTLRRNSTLSSQPTGSPTPRPWPPSQAPLRCRPWRAPRLTYPAGLSSRPPKSLSLPSVSPSSVWGSKVPEAAKSHDLAKSQTNSNLAAESATRKFVERAQVPAGVFPTDGKVACAAFRLPHSQGEPSLPPDDAQPRPPSARGWHLRSQRASALPTLALHKIKKNQVKTKWKGRPREPIPRLLITGFALPLLGSLHRFYHLDHKLRNRPQAVVLPYIIEKVASQPLLLVGRLLKGIPDWLLLIATRKVPLSRIPVDKDEVILPILHVRLFLNGCYITRSLVSLGALWINWTRPIARAVRARSHSSHVVMKEHMLCQDVGTICIVTSSNLFKISTITGWRGNRALECVTFELGKCVLCSSRESKQEGAPGNRNPSATTLRTDSTGHSPPRALGTLRDVELANVPSEEELVDGLSKEELADNPFEDGLKNRHRIGNLFGFPKLTFWGNVRHHLAINKGREARKLRVPAHLLGTDRHLKDIPIR</sequence>
<organism evidence="2 3">
    <name type="scientific">Carnegiea gigantea</name>
    <dbReference type="NCBI Taxonomy" id="171969"/>
    <lineage>
        <taxon>Eukaryota</taxon>
        <taxon>Viridiplantae</taxon>
        <taxon>Streptophyta</taxon>
        <taxon>Embryophyta</taxon>
        <taxon>Tracheophyta</taxon>
        <taxon>Spermatophyta</taxon>
        <taxon>Magnoliopsida</taxon>
        <taxon>eudicotyledons</taxon>
        <taxon>Gunneridae</taxon>
        <taxon>Pentapetalae</taxon>
        <taxon>Caryophyllales</taxon>
        <taxon>Cactineae</taxon>
        <taxon>Cactaceae</taxon>
        <taxon>Cactoideae</taxon>
        <taxon>Echinocereeae</taxon>
        <taxon>Carnegiea</taxon>
    </lineage>
</organism>
<feature type="region of interest" description="Disordered" evidence="1">
    <location>
        <begin position="306"/>
        <end position="327"/>
    </location>
</feature>
<proteinExistence type="predicted"/>
<comment type="caution">
    <text evidence="2">The sequence shown here is derived from an EMBL/GenBank/DDBJ whole genome shotgun (WGS) entry which is preliminary data.</text>
</comment>
<dbReference type="EMBL" id="JAKOGI010000200">
    <property type="protein sequence ID" value="KAJ8440066.1"/>
    <property type="molecule type" value="Genomic_DNA"/>
</dbReference>
<keyword evidence="3" id="KW-1185">Reference proteome</keyword>
<dbReference type="AlphaFoldDB" id="A0A9Q1K9S3"/>
<feature type="region of interest" description="Disordered" evidence="1">
    <location>
        <begin position="546"/>
        <end position="575"/>
    </location>
</feature>
<accession>A0A9Q1K9S3</accession>
<reference evidence="2" key="1">
    <citation type="submission" date="2022-04" db="EMBL/GenBank/DDBJ databases">
        <title>Carnegiea gigantea Genome sequencing and assembly v2.</title>
        <authorList>
            <person name="Copetti D."/>
            <person name="Sanderson M.J."/>
            <person name="Burquez A."/>
            <person name="Wojciechowski M.F."/>
        </authorList>
    </citation>
    <scope>NUCLEOTIDE SEQUENCE</scope>
    <source>
        <strain evidence="2">SGP5-SGP5p</strain>
        <tissue evidence="2">Aerial part</tissue>
    </source>
</reference>
<name>A0A9Q1K9S3_9CARY</name>
<dbReference type="Proteomes" id="UP001153076">
    <property type="component" value="Unassembled WGS sequence"/>
</dbReference>
<evidence type="ECO:0000313" key="3">
    <source>
        <dbReference type="Proteomes" id="UP001153076"/>
    </source>
</evidence>
<feature type="compositionally biased region" description="Low complexity" evidence="1">
    <location>
        <begin position="229"/>
        <end position="250"/>
    </location>
</feature>
<dbReference type="OrthoDB" id="1751727at2759"/>
<protein>
    <submittedName>
        <fullName evidence="2">Uncharacterized protein</fullName>
    </submittedName>
</protein>